<keyword evidence="5" id="KW-0175">Coiled coil</keyword>
<dbReference type="InterPro" id="IPR001841">
    <property type="entry name" value="Znf_RING"/>
</dbReference>
<dbReference type="PANTHER" id="PTHR25465">
    <property type="entry name" value="B-BOX DOMAIN CONTAINING"/>
    <property type="match status" value="1"/>
</dbReference>
<dbReference type="SUPFAM" id="SSF57850">
    <property type="entry name" value="RING/U-box"/>
    <property type="match status" value="1"/>
</dbReference>
<evidence type="ECO:0008006" key="10">
    <source>
        <dbReference type="Google" id="ProtNLM"/>
    </source>
</evidence>
<dbReference type="AlphaFoldDB" id="A0A8C6UVM8"/>
<evidence type="ECO:0000259" key="6">
    <source>
        <dbReference type="PROSITE" id="PS50089"/>
    </source>
</evidence>
<organism evidence="8 9">
    <name type="scientific">Neogobius melanostomus</name>
    <name type="common">round goby</name>
    <dbReference type="NCBI Taxonomy" id="47308"/>
    <lineage>
        <taxon>Eukaryota</taxon>
        <taxon>Metazoa</taxon>
        <taxon>Chordata</taxon>
        <taxon>Craniata</taxon>
        <taxon>Vertebrata</taxon>
        <taxon>Euteleostomi</taxon>
        <taxon>Actinopterygii</taxon>
        <taxon>Neopterygii</taxon>
        <taxon>Teleostei</taxon>
        <taxon>Neoteleostei</taxon>
        <taxon>Acanthomorphata</taxon>
        <taxon>Gobiaria</taxon>
        <taxon>Gobiiformes</taxon>
        <taxon>Gobioidei</taxon>
        <taxon>Gobiidae</taxon>
        <taxon>Benthophilinae</taxon>
        <taxon>Neogobiini</taxon>
        <taxon>Neogobius</taxon>
    </lineage>
</organism>
<accession>A0A8C6UVM8</accession>
<feature type="coiled-coil region" evidence="5">
    <location>
        <begin position="237"/>
        <end position="286"/>
    </location>
</feature>
<dbReference type="SMART" id="SM00184">
    <property type="entry name" value="RING"/>
    <property type="match status" value="1"/>
</dbReference>
<dbReference type="InterPro" id="IPR051051">
    <property type="entry name" value="E3_ubiq-ligase_TRIM/RNF"/>
</dbReference>
<dbReference type="InterPro" id="IPR017907">
    <property type="entry name" value="Znf_RING_CS"/>
</dbReference>
<keyword evidence="2 4" id="KW-0863">Zinc-finger</keyword>
<dbReference type="Gene3D" id="4.10.830.40">
    <property type="match status" value="1"/>
</dbReference>
<dbReference type="InterPro" id="IPR000315">
    <property type="entry name" value="Znf_B-box"/>
</dbReference>
<dbReference type="Proteomes" id="UP000694523">
    <property type="component" value="Unplaced"/>
</dbReference>
<feature type="domain" description="B box-type" evidence="7">
    <location>
        <begin position="140"/>
        <end position="179"/>
    </location>
</feature>
<dbReference type="PANTHER" id="PTHR25465:SF32">
    <property type="entry name" value="BLOODTHIRSTY-RELATED GENE FAMILY, MEMBER 16 ISOFORM X1-RELATED"/>
    <property type="match status" value="1"/>
</dbReference>
<dbReference type="PROSITE" id="PS00518">
    <property type="entry name" value="ZF_RING_1"/>
    <property type="match status" value="1"/>
</dbReference>
<proteinExistence type="predicted"/>
<dbReference type="Pfam" id="PF25600">
    <property type="entry name" value="TRIM_CC"/>
    <property type="match status" value="1"/>
</dbReference>
<reference evidence="8" key="2">
    <citation type="submission" date="2025-09" db="UniProtKB">
        <authorList>
            <consortium name="Ensembl"/>
        </authorList>
    </citation>
    <scope>IDENTIFICATION</scope>
</reference>
<evidence type="ECO:0000313" key="8">
    <source>
        <dbReference type="Ensembl" id="ENSNMLP00000040795.1"/>
    </source>
</evidence>
<evidence type="ECO:0000256" key="1">
    <source>
        <dbReference type="ARBA" id="ARBA00022723"/>
    </source>
</evidence>
<dbReference type="Gene3D" id="3.30.40.10">
    <property type="entry name" value="Zinc/RING finger domain, C3HC4 (zinc finger)"/>
    <property type="match status" value="1"/>
</dbReference>
<evidence type="ECO:0000256" key="5">
    <source>
        <dbReference type="SAM" id="Coils"/>
    </source>
</evidence>
<dbReference type="Gene3D" id="3.30.160.60">
    <property type="entry name" value="Classic Zinc Finger"/>
    <property type="match status" value="1"/>
</dbReference>
<reference evidence="8" key="1">
    <citation type="submission" date="2025-08" db="UniProtKB">
        <authorList>
            <consortium name="Ensembl"/>
        </authorList>
    </citation>
    <scope>IDENTIFICATION</scope>
</reference>
<dbReference type="Ensembl" id="ENSNMLT00000045361.1">
    <property type="protein sequence ID" value="ENSNMLP00000040795.1"/>
    <property type="gene ID" value="ENSNMLG00000025023.1"/>
</dbReference>
<dbReference type="PROSITE" id="PS50119">
    <property type="entry name" value="ZF_BBOX"/>
    <property type="match status" value="1"/>
</dbReference>
<evidence type="ECO:0000256" key="3">
    <source>
        <dbReference type="ARBA" id="ARBA00022833"/>
    </source>
</evidence>
<dbReference type="SUPFAM" id="SSF57845">
    <property type="entry name" value="B-box zinc-binding domain"/>
    <property type="match status" value="1"/>
</dbReference>
<dbReference type="InterPro" id="IPR058030">
    <property type="entry name" value="TRIM8/14/16/25/29/45/65_CC"/>
</dbReference>
<sequence length="354" mass="39985">MALSVPLLSEDQLLCPICLGVFVEPVSTPCGHNFCMSCLSSYWDSSAPVCFCPVCNESFSVRPQLRVNTFISGLSQSFSSLQLRQEPQTSVLCDVCTAPQQDALMSCVECLSSFCSDHLDPHHRVPGLRRHTLIPPDTSLQDRVCPQHHQLLHSYCTEEGALLCAGCEGAHSKHKTLPLEQAHKKLRDQLEPDEAKITSLIQEKVQRVCSIRETKAQRHEETRRVITQSEKVLQDVLKKVQKSHKDLVQKMEEKQQQADSEADALVEQTEQEIARLIETQTKLQELKQTEDPLIFLKKHPNLSLVSLNSLSTLNVRDNEGLKEMSKSLESCISLIKEFLEKLDRELFSLKNNLC</sequence>
<evidence type="ECO:0000256" key="4">
    <source>
        <dbReference type="PROSITE-ProRule" id="PRU00024"/>
    </source>
</evidence>
<dbReference type="PROSITE" id="PS50089">
    <property type="entry name" value="ZF_RING_2"/>
    <property type="match status" value="1"/>
</dbReference>
<dbReference type="InterPro" id="IPR013083">
    <property type="entry name" value="Znf_RING/FYVE/PHD"/>
</dbReference>
<keyword evidence="9" id="KW-1185">Reference proteome</keyword>
<dbReference type="GO" id="GO:0008270">
    <property type="term" value="F:zinc ion binding"/>
    <property type="evidence" value="ECO:0007669"/>
    <property type="project" value="UniProtKB-KW"/>
</dbReference>
<keyword evidence="1" id="KW-0479">Metal-binding</keyword>
<feature type="domain" description="RING-type" evidence="6">
    <location>
        <begin position="15"/>
        <end position="56"/>
    </location>
</feature>
<evidence type="ECO:0000313" key="9">
    <source>
        <dbReference type="Proteomes" id="UP000694523"/>
    </source>
</evidence>
<dbReference type="Pfam" id="PF00643">
    <property type="entry name" value="zf-B_box"/>
    <property type="match status" value="1"/>
</dbReference>
<keyword evidence="3" id="KW-0862">Zinc</keyword>
<protein>
    <recommendedName>
        <fullName evidence="10">E3 ubiquitin/ISG15 ligase TRIM25-like</fullName>
    </recommendedName>
</protein>
<dbReference type="Pfam" id="PF15227">
    <property type="entry name" value="zf-C3HC4_4"/>
    <property type="match status" value="1"/>
</dbReference>
<evidence type="ECO:0000259" key="7">
    <source>
        <dbReference type="PROSITE" id="PS50119"/>
    </source>
</evidence>
<name>A0A8C6UVM8_9GOBI</name>
<dbReference type="SMART" id="SM00336">
    <property type="entry name" value="BBOX"/>
    <property type="match status" value="2"/>
</dbReference>
<evidence type="ECO:0000256" key="2">
    <source>
        <dbReference type="ARBA" id="ARBA00022771"/>
    </source>
</evidence>